<sequence length="570" mass="62814">MFNYYHICDYDPQSLSIEELQRNNEFLEILLPQTGKNVPNCESDFATSAQDTYSQEKLVNSLAHASASQVHLQDFAKTKNPDTVQEATLGFPLFSVECFSPSRPVSQNSKCSADSYKDLPVPQSFQVSRIEPVSKGSVKTVGFLSSTQKACALPKLDDNTFVSIPKCCADSCKDLPVPQSFQVSRINSVSMGSVKTVGFLSSTQKACALPKLDDNTPVSITKSSDKPFSILSGFDNNMDIHNLKEQFWQIKRQILDFYDEYVVKYTRNHARGLFSSMHISLLPEPDILLICKVEEVTERLMETTARQFENLKKENDHQLWLKEQYASSCASPKTTTEQIFPAMNECQNTAPVINISVSSSDSLSACISPENIPVQLTESLTSVKDLTPLDSKDESESSEGSVSAPLSEQINPKEEVSSDADATSCTLRNQDMTLMEIKGKLCNSVEESESSDDSGSCPAVNKPADSAVQMAHTLEFSDCGDTPALSNVIIEFADNEETVPVSSELMDLSDLEEIPAVIKSVMDFSKSLKISSVSKQTVEISDKEESQQSETEQHVLRNDILLLELDPVAA</sequence>
<feature type="region of interest" description="Disordered" evidence="1">
    <location>
        <begin position="385"/>
        <end position="424"/>
    </location>
</feature>
<reference evidence="2" key="1">
    <citation type="journal article" date="2022" name="bioRxiv">
        <title>Sequencing and chromosome-scale assembly of the giantPleurodeles waltlgenome.</title>
        <authorList>
            <person name="Brown T."/>
            <person name="Elewa A."/>
            <person name="Iarovenko S."/>
            <person name="Subramanian E."/>
            <person name="Araus A.J."/>
            <person name="Petzold A."/>
            <person name="Susuki M."/>
            <person name="Suzuki K.-i.T."/>
            <person name="Hayashi T."/>
            <person name="Toyoda A."/>
            <person name="Oliveira C."/>
            <person name="Osipova E."/>
            <person name="Leigh N.D."/>
            <person name="Simon A."/>
            <person name="Yun M.H."/>
        </authorList>
    </citation>
    <scope>NUCLEOTIDE SEQUENCE</scope>
    <source>
        <strain evidence="2">20211129_DDA</strain>
        <tissue evidence="2">Liver</tissue>
    </source>
</reference>
<organism evidence="2 3">
    <name type="scientific">Pleurodeles waltl</name>
    <name type="common">Iberian ribbed newt</name>
    <dbReference type="NCBI Taxonomy" id="8319"/>
    <lineage>
        <taxon>Eukaryota</taxon>
        <taxon>Metazoa</taxon>
        <taxon>Chordata</taxon>
        <taxon>Craniata</taxon>
        <taxon>Vertebrata</taxon>
        <taxon>Euteleostomi</taxon>
        <taxon>Amphibia</taxon>
        <taxon>Batrachia</taxon>
        <taxon>Caudata</taxon>
        <taxon>Salamandroidea</taxon>
        <taxon>Salamandridae</taxon>
        <taxon>Pleurodelinae</taxon>
        <taxon>Pleurodeles</taxon>
    </lineage>
</organism>
<evidence type="ECO:0000313" key="3">
    <source>
        <dbReference type="Proteomes" id="UP001066276"/>
    </source>
</evidence>
<dbReference type="Proteomes" id="UP001066276">
    <property type="component" value="Chromosome 1_1"/>
</dbReference>
<dbReference type="AlphaFoldDB" id="A0AAV7WMV2"/>
<evidence type="ECO:0000313" key="2">
    <source>
        <dbReference type="EMBL" id="KAJ1215300.1"/>
    </source>
</evidence>
<proteinExistence type="predicted"/>
<evidence type="ECO:0000256" key="1">
    <source>
        <dbReference type="SAM" id="MobiDB-lite"/>
    </source>
</evidence>
<name>A0AAV7WMV2_PLEWA</name>
<feature type="compositionally biased region" description="Low complexity" evidence="1">
    <location>
        <begin position="398"/>
        <end position="408"/>
    </location>
</feature>
<protein>
    <submittedName>
        <fullName evidence="2">Uncharacterized protein</fullName>
    </submittedName>
</protein>
<keyword evidence="3" id="KW-1185">Reference proteome</keyword>
<comment type="caution">
    <text evidence="2">The sequence shown here is derived from an EMBL/GenBank/DDBJ whole genome shotgun (WGS) entry which is preliminary data.</text>
</comment>
<accession>A0AAV7WMV2</accession>
<gene>
    <name evidence="2" type="ORF">NDU88_002909</name>
</gene>
<dbReference type="EMBL" id="JANPWB010000001">
    <property type="protein sequence ID" value="KAJ1215300.1"/>
    <property type="molecule type" value="Genomic_DNA"/>
</dbReference>